<evidence type="ECO:0000259" key="1">
    <source>
        <dbReference type="PROSITE" id="PS51352"/>
    </source>
</evidence>
<dbReference type="EMBL" id="LGIA01000170">
    <property type="protein sequence ID" value="KOH44191.1"/>
    <property type="molecule type" value="Genomic_DNA"/>
</dbReference>
<dbReference type="PANTHER" id="PTHR43640:SF1">
    <property type="entry name" value="THIOREDOXIN-DEPENDENT PEROXIREDOXIN"/>
    <property type="match status" value="1"/>
</dbReference>
<evidence type="ECO:0000313" key="2">
    <source>
        <dbReference type="EMBL" id="KOH44191.1"/>
    </source>
</evidence>
<dbReference type="Gene3D" id="3.40.30.10">
    <property type="entry name" value="Glutaredoxin"/>
    <property type="match status" value="1"/>
</dbReference>
<organism evidence="2 3">
    <name type="scientific">Sunxiuqinia dokdonensis</name>
    <dbReference type="NCBI Taxonomy" id="1409788"/>
    <lineage>
        <taxon>Bacteria</taxon>
        <taxon>Pseudomonadati</taxon>
        <taxon>Bacteroidota</taxon>
        <taxon>Bacteroidia</taxon>
        <taxon>Marinilabiliales</taxon>
        <taxon>Prolixibacteraceae</taxon>
        <taxon>Sunxiuqinia</taxon>
    </lineage>
</organism>
<dbReference type="GO" id="GO:0016209">
    <property type="term" value="F:antioxidant activity"/>
    <property type="evidence" value="ECO:0007669"/>
    <property type="project" value="InterPro"/>
</dbReference>
<dbReference type="InterPro" id="IPR047262">
    <property type="entry name" value="PRX-like1"/>
</dbReference>
<dbReference type="STRING" id="1409788.NC99_29970"/>
<feature type="domain" description="Thioredoxin" evidence="1">
    <location>
        <begin position="23"/>
        <end position="175"/>
    </location>
</feature>
<dbReference type="SUPFAM" id="SSF52833">
    <property type="entry name" value="Thioredoxin-like"/>
    <property type="match status" value="1"/>
</dbReference>
<dbReference type="PROSITE" id="PS51352">
    <property type="entry name" value="THIOREDOXIN_2"/>
    <property type="match status" value="1"/>
</dbReference>
<reference evidence="3" key="1">
    <citation type="submission" date="2015-07" db="EMBL/GenBank/DDBJ databases">
        <title>Genome sequencing of Sunxiuqinia dokdonensis strain SK.</title>
        <authorList>
            <person name="Ahn S."/>
            <person name="Kim B.-C."/>
        </authorList>
    </citation>
    <scope>NUCLEOTIDE SEQUENCE [LARGE SCALE GENOMIC DNA]</scope>
    <source>
        <strain evidence="3">SK</strain>
    </source>
</reference>
<name>A0A0L8V6Y3_9BACT</name>
<dbReference type="OrthoDB" id="9809746at2"/>
<dbReference type="RefSeq" id="WP_053184725.1">
    <property type="nucleotide sequence ID" value="NZ_LGIA01000170.1"/>
</dbReference>
<proteinExistence type="predicted"/>
<dbReference type="InterPro" id="IPR013766">
    <property type="entry name" value="Thioredoxin_domain"/>
</dbReference>
<comment type="caution">
    <text evidence="2">The sequence shown here is derived from an EMBL/GenBank/DDBJ whole genome shotgun (WGS) entry which is preliminary data.</text>
</comment>
<dbReference type="Proteomes" id="UP000036958">
    <property type="component" value="Unassembled WGS sequence"/>
</dbReference>
<evidence type="ECO:0000313" key="3">
    <source>
        <dbReference type="Proteomes" id="UP000036958"/>
    </source>
</evidence>
<keyword evidence="3" id="KW-1185">Reference proteome</keyword>
<dbReference type="Pfam" id="PF00578">
    <property type="entry name" value="AhpC-TSA"/>
    <property type="match status" value="1"/>
</dbReference>
<dbReference type="GO" id="GO:0016491">
    <property type="term" value="F:oxidoreductase activity"/>
    <property type="evidence" value="ECO:0007669"/>
    <property type="project" value="InterPro"/>
</dbReference>
<sequence>MKTLLSFILIVTGFLAYAGEPHLEIGDKARHTAVKMLDVSGEKMSLDDALDENGLVLIFSCNTCPFVIKWEDRYNGLKKWADDHNVGMVVVNSNYGNRDGVDSYEAMKKHAKEKAYNFPYLVDENSLLANAFGGQTTPHVFLFDKDYQLVYKGAIDDNYDDASGVKKAYLKTAIANLAAGAEIAQTETKPIGCSIKRKKE</sequence>
<dbReference type="CDD" id="cd02969">
    <property type="entry name" value="PRX_like1"/>
    <property type="match status" value="1"/>
</dbReference>
<dbReference type="AlphaFoldDB" id="A0A0L8V6Y3"/>
<gene>
    <name evidence="2" type="ORF">NC99_29970</name>
</gene>
<dbReference type="InterPro" id="IPR000866">
    <property type="entry name" value="AhpC/TSA"/>
</dbReference>
<dbReference type="PANTHER" id="PTHR43640">
    <property type="entry name" value="OS07G0260300 PROTEIN"/>
    <property type="match status" value="1"/>
</dbReference>
<protein>
    <submittedName>
        <fullName evidence="2">Alkyl hydroperoxide reductase</fullName>
    </submittedName>
</protein>
<accession>A0A0L8V6Y3</accession>
<dbReference type="InterPro" id="IPR036249">
    <property type="entry name" value="Thioredoxin-like_sf"/>
</dbReference>